<feature type="domain" description="RecX second three-helical" evidence="7">
    <location>
        <begin position="123"/>
        <end position="164"/>
    </location>
</feature>
<feature type="region of interest" description="Disordered" evidence="6">
    <location>
        <begin position="1"/>
        <end position="76"/>
    </location>
</feature>
<dbReference type="EMBL" id="JBHUEA010000010">
    <property type="protein sequence ID" value="MFD1721515.1"/>
    <property type="molecule type" value="Genomic_DNA"/>
</dbReference>
<dbReference type="Proteomes" id="UP001597347">
    <property type="component" value="Unassembled WGS sequence"/>
</dbReference>
<comment type="similarity">
    <text evidence="2 5">Belongs to the RecX family.</text>
</comment>
<evidence type="ECO:0000259" key="7">
    <source>
        <dbReference type="Pfam" id="PF02631"/>
    </source>
</evidence>
<dbReference type="HAMAP" id="MF_01114">
    <property type="entry name" value="RecX"/>
    <property type="match status" value="1"/>
</dbReference>
<proteinExistence type="inferred from homology"/>
<evidence type="ECO:0000256" key="2">
    <source>
        <dbReference type="ARBA" id="ARBA00009695"/>
    </source>
</evidence>
<evidence type="ECO:0000256" key="3">
    <source>
        <dbReference type="ARBA" id="ARBA00018111"/>
    </source>
</evidence>
<gene>
    <name evidence="5" type="primary">recX</name>
    <name evidence="9" type="ORF">ACFSBI_08130</name>
</gene>
<comment type="subcellular location">
    <subcellularLocation>
        <location evidence="1 5">Cytoplasm</location>
    </subcellularLocation>
</comment>
<evidence type="ECO:0000256" key="5">
    <source>
        <dbReference type="HAMAP-Rule" id="MF_01114"/>
    </source>
</evidence>
<reference evidence="10" key="1">
    <citation type="journal article" date="2019" name="Int. J. Syst. Evol. Microbiol.">
        <title>The Global Catalogue of Microorganisms (GCM) 10K type strain sequencing project: providing services to taxonomists for standard genome sequencing and annotation.</title>
        <authorList>
            <consortium name="The Broad Institute Genomics Platform"/>
            <consortium name="The Broad Institute Genome Sequencing Center for Infectious Disease"/>
            <person name="Wu L."/>
            <person name="Ma J."/>
        </authorList>
    </citation>
    <scope>NUCLEOTIDE SEQUENCE [LARGE SCALE GENOMIC DNA]</scope>
    <source>
        <strain evidence="10">CGMCC 1.12471</strain>
    </source>
</reference>
<dbReference type="Pfam" id="PF21981">
    <property type="entry name" value="RecX_HTH3"/>
    <property type="match status" value="1"/>
</dbReference>
<dbReference type="Pfam" id="PF02631">
    <property type="entry name" value="RecX_HTH2"/>
    <property type="match status" value="1"/>
</dbReference>
<keyword evidence="10" id="KW-1185">Reference proteome</keyword>
<dbReference type="InterPro" id="IPR003783">
    <property type="entry name" value="Regulatory_RecX"/>
</dbReference>
<dbReference type="Gene3D" id="1.10.10.10">
    <property type="entry name" value="Winged helix-like DNA-binding domain superfamily/Winged helix DNA-binding domain"/>
    <property type="match status" value="2"/>
</dbReference>
<accession>A0ABW4LDE0</accession>
<dbReference type="InterPro" id="IPR036388">
    <property type="entry name" value="WH-like_DNA-bd_sf"/>
</dbReference>
<evidence type="ECO:0000256" key="4">
    <source>
        <dbReference type="ARBA" id="ARBA00022490"/>
    </source>
</evidence>
<organism evidence="9 10">
    <name type="scientific">Amnibacterium endophyticum</name>
    <dbReference type="NCBI Taxonomy" id="2109337"/>
    <lineage>
        <taxon>Bacteria</taxon>
        <taxon>Bacillati</taxon>
        <taxon>Actinomycetota</taxon>
        <taxon>Actinomycetes</taxon>
        <taxon>Micrococcales</taxon>
        <taxon>Microbacteriaceae</taxon>
        <taxon>Amnibacterium</taxon>
    </lineage>
</organism>
<feature type="domain" description="RecX third three-helical" evidence="8">
    <location>
        <begin position="171"/>
        <end position="219"/>
    </location>
</feature>
<keyword evidence="4 5" id="KW-0963">Cytoplasm</keyword>
<comment type="caution">
    <text evidence="9">The sequence shown here is derived from an EMBL/GenBank/DDBJ whole genome shotgun (WGS) entry which is preliminary data.</text>
</comment>
<evidence type="ECO:0000256" key="1">
    <source>
        <dbReference type="ARBA" id="ARBA00004496"/>
    </source>
</evidence>
<evidence type="ECO:0000313" key="10">
    <source>
        <dbReference type="Proteomes" id="UP001597347"/>
    </source>
</evidence>
<evidence type="ECO:0000259" key="8">
    <source>
        <dbReference type="Pfam" id="PF21981"/>
    </source>
</evidence>
<dbReference type="RefSeq" id="WP_377933812.1">
    <property type="nucleotide sequence ID" value="NZ_JBHUEA010000010.1"/>
</dbReference>
<dbReference type="InterPro" id="IPR053924">
    <property type="entry name" value="RecX_HTH_2nd"/>
</dbReference>
<evidence type="ECO:0000256" key="6">
    <source>
        <dbReference type="SAM" id="MobiDB-lite"/>
    </source>
</evidence>
<comment type="function">
    <text evidence="5">Modulates RecA activity.</text>
</comment>
<sequence length="229" mass="24210">MGEVLQGPWGDPGGDRSTTGAGRRAAGPGHPASGGAPDPVGSRGAVEPASDEEPAWAVPDVDADEPVPVPTRSSRRAENVAMAALTRHDASEGEIRAKLVAKGLEEADVEAELERLRRSGLVDDHAFAERLVDRLRERKGLGDSAIRSTLRGRLVPQAVVDAVLAEHAEDEDEAATRLQQVADDRARRLGSLPHEVAERRLAAYLMRKGYGGSAVRDAVRAALDGAGSR</sequence>
<dbReference type="InterPro" id="IPR053925">
    <property type="entry name" value="RecX_HTH_3rd"/>
</dbReference>
<feature type="compositionally biased region" description="Low complexity" evidence="6">
    <location>
        <begin position="15"/>
        <end position="39"/>
    </location>
</feature>
<dbReference type="PANTHER" id="PTHR33602:SF1">
    <property type="entry name" value="REGULATORY PROTEIN RECX FAMILY PROTEIN"/>
    <property type="match status" value="1"/>
</dbReference>
<name>A0ABW4LDE0_9MICO</name>
<evidence type="ECO:0000313" key="9">
    <source>
        <dbReference type="EMBL" id="MFD1721515.1"/>
    </source>
</evidence>
<protein>
    <recommendedName>
        <fullName evidence="3 5">Regulatory protein RecX</fullName>
    </recommendedName>
</protein>
<dbReference type="PANTHER" id="PTHR33602">
    <property type="entry name" value="REGULATORY PROTEIN RECX FAMILY PROTEIN"/>
    <property type="match status" value="1"/>
</dbReference>